<organism evidence="2 4">
    <name type="scientific">Gynuella sunshinyii YC6258</name>
    <dbReference type="NCBI Taxonomy" id="1445510"/>
    <lineage>
        <taxon>Bacteria</taxon>
        <taxon>Pseudomonadati</taxon>
        <taxon>Pseudomonadota</taxon>
        <taxon>Gammaproteobacteria</taxon>
        <taxon>Oceanospirillales</taxon>
        <taxon>Saccharospirillaceae</taxon>
        <taxon>Gynuella</taxon>
    </lineage>
</organism>
<dbReference type="STRING" id="1445510.YC6258_03734"/>
<accession>A0A0C5V8V1</accession>
<keyword evidence="1" id="KW-0812">Transmembrane</keyword>
<protein>
    <submittedName>
        <fullName evidence="2">Uncharacterized protein</fullName>
    </submittedName>
</protein>
<dbReference type="OrthoDB" id="7059558at2"/>
<keyword evidence="1" id="KW-0472">Membrane</keyword>
<evidence type="ECO:0000313" key="2">
    <source>
        <dbReference type="EMBL" id="AJQ95770.1"/>
    </source>
</evidence>
<evidence type="ECO:0000256" key="1">
    <source>
        <dbReference type="SAM" id="Phobius"/>
    </source>
</evidence>
<keyword evidence="1" id="KW-1133">Transmembrane helix</keyword>
<feature type="transmembrane region" description="Helical" evidence="1">
    <location>
        <begin position="46"/>
        <end position="69"/>
    </location>
</feature>
<keyword evidence="4" id="KW-1185">Reference proteome</keyword>
<evidence type="ECO:0000313" key="4">
    <source>
        <dbReference type="Proteomes" id="UP000032266"/>
    </source>
</evidence>
<feature type="transmembrane region" description="Helical" evidence="1">
    <location>
        <begin position="20"/>
        <end position="40"/>
    </location>
</feature>
<feature type="transmembrane region" description="Helical" evidence="1">
    <location>
        <begin position="90"/>
        <end position="115"/>
    </location>
</feature>
<feature type="transmembrane region" description="Helical" evidence="1">
    <location>
        <begin position="192"/>
        <end position="216"/>
    </location>
</feature>
<reference evidence="3" key="2">
    <citation type="journal article" date="2019" name="Nat. Chem. Biol.">
        <title>Automated structure prediction of trans-acyltransferase polyketide synthase products.</title>
        <authorList>
            <person name="Helfrich E.J.N."/>
            <person name="Ueoka R."/>
            <person name="Dolev A."/>
            <person name="Rust M."/>
            <person name="Meoded R.A."/>
            <person name="Bhushan A."/>
            <person name="Califano G."/>
            <person name="Costa R."/>
            <person name="Gugger M."/>
            <person name="Steinbeck C."/>
            <person name="Moreno P."/>
            <person name="Piel J."/>
        </authorList>
    </citation>
    <scope>NUCLEOTIDE SEQUENCE</scope>
    <source>
        <strain evidence="3">YC6258</strain>
    </source>
</reference>
<feature type="transmembrane region" description="Helical" evidence="1">
    <location>
        <begin position="149"/>
        <end position="172"/>
    </location>
</feature>
<sequence length="227" mass="25753">MNQWLALSKAEILFQARSGFLVVAAIVTVLWFSVLAFVPQSYSMKVLGLVLSMDVASVALLFCMGLHLLENRQKVLLAFGVTPLNFTLKVWTRVILICLVTTVISCLIVVLYVPWTELLELLFICALNSAIYAIIGYLLVIYAPNVSRLIVRIGLVSPLWLLPYLSYFELYYHPLFYLMPTFGLTMMFSDNAQYGGLSIVNMATAAFWLVVFYLWLRHAYPKAMVEK</sequence>
<feature type="transmembrane region" description="Helical" evidence="1">
    <location>
        <begin position="121"/>
        <end position="142"/>
    </location>
</feature>
<evidence type="ECO:0000313" key="3">
    <source>
        <dbReference type="EMBL" id="DAC80067.1"/>
    </source>
</evidence>
<dbReference type="Proteomes" id="UP000032266">
    <property type="component" value="Chromosome"/>
</dbReference>
<dbReference type="HOGENOM" id="CLU_1218380_0_0_6"/>
<dbReference type="RefSeq" id="WP_044617964.1">
    <property type="nucleotide sequence ID" value="NZ_CP007142.1"/>
</dbReference>
<proteinExistence type="predicted"/>
<name>A0A0C5V8V1_9GAMM</name>
<dbReference type="KEGG" id="gsn:YC6258_03734"/>
<dbReference type="AlphaFoldDB" id="A0A0C5V8V1"/>
<reference evidence="2 4" key="1">
    <citation type="submission" date="2014-01" db="EMBL/GenBank/DDBJ databases">
        <title>Full genme sequencing of cellulolytic bacterium Gynuella sunshinyii YC6258T gen. nov., sp. nov.</title>
        <authorList>
            <person name="Khan H."/>
            <person name="Chung E.J."/>
            <person name="Chung Y.R."/>
        </authorList>
    </citation>
    <scope>NUCLEOTIDE SEQUENCE [LARGE SCALE GENOMIC DNA]</scope>
    <source>
        <strain evidence="2 4">YC6258</strain>
    </source>
</reference>
<gene>
    <name evidence="3" type="primary">tarS</name>
    <name evidence="2" type="ORF">YC6258_03734</name>
</gene>
<dbReference type="EMBL" id="CP007142">
    <property type="protein sequence ID" value="AJQ95770.1"/>
    <property type="molecule type" value="Genomic_DNA"/>
</dbReference>
<dbReference type="EMBL" id="BK010667">
    <property type="protein sequence ID" value="DAC80067.1"/>
    <property type="molecule type" value="Genomic_DNA"/>
</dbReference>